<evidence type="ECO:0000313" key="2">
    <source>
        <dbReference type="Proteomes" id="UP001202281"/>
    </source>
</evidence>
<sequence>MERHEIIGLMAELKFAGMHHAYDEIIADALKRQHPVQNVVGDLLKAEAAEKHARFQNTR</sequence>
<name>A0ABT0BNM2_9SPHN</name>
<evidence type="ECO:0008006" key="3">
    <source>
        <dbReference type="Google" id="ProtNLM"/>
    </source>
</evidence>
<reference evidence="1 2" key="1">
    <citation type="submission" date="2022-04" db="EMBL/GenBank/DDBJ databases">
        <title>Identification of a novel bacterium isolated from mangrove sediments.</title>
        <authorList>
            <person name="Pan X."/>
        </authorList>
    </citation>
    <scope>NUCLEOTIDE SEQUENCE [LARGE SCALE GENOMIC DNA]</scope>
    <source>
        <strain evidence="1 2">B2638</strain>
    </source>
</reference>
<dbReference type="Proteomes" id="UP001202281">
    <property type="component" value="Unassembled WGS sequence"/>
</dbReference>
<dbReference type="RefSeq" id="WP_243919329.1">
    <property type="nucleotide sequence ID" value="NZ_JALHLG010000007.1"/>
</dbReference>
<keyword evidence="2" id="KW-1185">Reference proteome</keyword>
<protein>
    <recommendedName>
        <fullName evidence="3">IstB-like ATP-binding protein domain-containing protein</fullName>
    </recommendedName>
</protein>
<dbReference type="EMBL" id="JALHLG010000007">
    <property type="protein sequence ID" value="MCJ2186655.1"/>
    <property type="molecule type" value="Genomic_DNA"/>
</dbReference>
<evidence type="ECO:0000313" key="1">
    <source>
        <dbReference type="EMBL" id="MCJ2186655.1"/>
    </source>
</evidence>
<accession>A0ABT0BNM2</accession>
<proteinExistence type="predicted"/>
<organism evidence="1 2">
    <name type="scientific">Novosphingobium beihaiensis</name>
    <dbReference type="NCBI Taxonomy" id="2930389"/>
    <lineage>
        <taxon>Bacteria</taxon>
        <taxon>Pseudomonadati</taxon>
        <taxon>Pseudomonadota</taxon>
        <taxon>Alphaproteobacteria</taxon>
        <taxon>Sphingomonadales</taxon>
        <taxon>Sphingomonadaceae</taxon>
        <taxon>Novosphingobium</taxon>
    </lineage>
</organism>
<gene>
    <name evidence="1" type="ORF">MTR66_07485</name>
</gene>
<comment type="caution">
    <text evidence="1">The sequence shown here is derived from an EMBL/GenBank/DDBJ whole genome shotgun (WGS) entry which is preliminary data.</text>
</comment>